<comment type="caution">
    <text evidence="2">The sequence shown here is derived from an EMBL/GenBank/DDBJ whole genome shotgun (WGS) entry which is preliminary data.</text>
</comment>
<dbReference type="InterPro" id="IPR036938">
    <property type="entry name" value="PAP2/HPO_sf"/>
</dbReference>
<protein>
    <submittedName>
        <fullName evidence="2">Phosphatase PAP2 family protein</fullName>
    </submittedName>
</protein>
<evidence type="ECO:0000313" key="3">
    <source>
        <dbReference type="Proteomes" id="UP001500582"/>
    </source>
</evidence>
<organism evidence="2 3">
    <name type="scientific">Mucilaginibacter gynuensis</name>
    <dbReference type="NCBI Taxonomy" id="1302236"/>
    <lineage>
        <taxon>Bacteria</taxon>
        <taxon>Pseudomonadati</taxon>
        <taxon>Bacteroidota</taxon>
        <taxon>Sphingobacteriia</taxon>
        <taxon>Sphingobacteriales</taxon>
        <taxon>Sphingobacteriaceae</taxon>
        <taxon>Mucilaginibacter</taxon>
    </lineage>
</organism>
<dbReference type="Proteomes" id="UP001500582">
    <property type="component" value="Unassembled WGS sequence"/>
</dbReference>
<dbReference type="SUPFAM" id="SSF48317">
    <property type="entry name" value="Acid phosphatase/Vanadium-dependent haloperoxidase"/>
    <property type="match status" value="1"/>
</dbReference>
<evidence type="ECO:0000313" key="2">
    <source>
        <dbReference type="EMBL" id="GAA4306934.1"/>
    </source>
</evidence>
<dbReference type="Pfam" id="PF01569">
    <property type="entry name" value="PAP2"/>
    <property type="match status" value="1"/>
</dbReference>
<dbReference type="RefSeq" id="WP_345208947.1">
    <property type="nucleotide sequence ID" value="NZ_BAABFT010000001.1"/>
</dbReference>
<sequence length="210" mass="23633">MRVLIKWRLAFILITASCFGYKQTGAQGLDLRILKAINPSEPTSQYWIQTSNSIYWAGAAIPVADLVYGFAKDNEDIKHDAYEMLISVATNIIVTDLIKRGIDRDRPGDKHPDVIFPNSITHGKSFPSGHTSLAFAEATTFAFQYKRWWVTIPAYAWATSVAYSRMYLGKHYPSDVLGGAAVGIGSALASRWLNRQLFKPYYKKKPTYDQ</sequence>
<dbReference type="CDD" id="cd01610">
    <property type="entry name" value="PAP2_like"/>
    <property type="match status" value="1"/>
</dbReference>
<reference evidence="3" key="1">
    <citation type="journal article" date="2019" name="Int. J. Syst. Evol. Microbiol.">
        <title>The Global Catalogue of Microorganisms (GCM) 10K type strain sequencing project: providing services to taxonomists for standard genome sequencing and annotation.</title>
        <authorList>
            <consortium name="The Broad Institute Genomics Platform"/>
            <consortium name="The Broad Institute Genome Sequencing Center for Infectious Disease"/>
            <person name="Wu L."/>
            <person name="Ma J."/>
        </authorList>
    </citation>
    <scope>NUCLEOTIDE SEQUENCE [LARGE SCALE GENOMIC DNA]</scope>
    <source>
        <strain evidence="3">JCM 17705</strain>
    </source>
</reference>
<gene>
    <name evidence="2" type="ORF">GCM10023149_00380</name>
</gene>
<dbReference type="InterPro" id="IPR000326">
    <property type="entry name" value="PAP2/HPO"/>
</dbReference>
<name>A0ABP8FMD6_9SPHI</name>
<dbReference type="SMART" id="SM00014">
    <property type="entry name" value="acidPPc"/>
    <property type="match status" value="1"/>
</dbReference>
<keyword evidence="3" id="KW-1185">Reference proteome</keyword>
<dbReference type="Gene3D" id="1.20.144.10">
    <property type="entry name" value="Phosphatidic acid phosphatase type 2/haloperoxidase"/>
    <property type="match status" value="1"/>
</dbReference>
<dbReference type="PANTHER" id="PTHR14969">
    <property type="entry name" value="SPHINGOSINE-1-PHOSPHATE PHOSPHOHYDROLASE"/>
    <property type="match status" value="1"/>
</dbReference>
<accession>A0ABP8FMD6</accession>
<proteinExistence type="predicted"/>
<feature type="domain" description="Phosphatidic acid phosphatase type 2/haloperoxidase" evidence="1">
    <location>
        <begin position="81"/>
        <end position="191"/>
    </location>
</feature>
<dbReference type="EMBL" id="BAABFT010000001">
    <property type="protein sequence ID" value="GAA4306934.1"/>
    <property type="molecule type" value="Genomic_DNA"/>
</dbReference>
<dbReference type="PANTHER" id="PTHR14969:SF13">
    <property type="entry name" value="AT30094P"/>
    <property type="match status" value="1"/>
</dbReference>
<evidence type="ECO:0000259" key="1">
    <source>
        <dbReference type="SMART" id="SM00014"/>
    </source>
</evidence>